<evidence type="ECO:0000256" key="4">
    <source>
        <dbReference type="ARBA" id="ARBA00023172"/>
    </source>
</evidence>
<feature type="domain" description="Tyr recombinase" evidence="7">
    <location>
        <begin position="172"/>
        <end position="385"/>
    </location>
</feature>
<reference evidence="10" key="1">
    <citation type="journal article" date="2019" name="Int. J. Syst. Evol. Microbiol.">
        <title>The Global Catalogue of Microorganisms (GCM) 10K type strain sequencing project: providing services to taxonomists for standard genome sequencing and annotation.</title>
        <authorList>
            <consortium name="The Broad Institute Genomics Platform"/>
            <consortium name="The Broad Institute Genome Sequencing Center for Infectious Disease"/>
            <person name="Wu L."/>
            <person name="Ma J."/>
        </authorList>
    </citation>
    <scope>NUCLEOTIDE SEQUENCE [LARGE SCALE GENOMIC DNA]</scope>
    <source>
        <strain evidence="10">KCTC 22558</strain>
    </source>
</reference>
<feature type="compositionally biased region" description="Basic and acidic residues" evidence="6">
    <location>
        <begin position="22"/>
        <end position="38"/>
    </location>
</feature>
<evidence type="ECO:0000313" key="9">
    <source>
        <dbReference type="EMBL" id="GGZ52830.1"/>
    </source>
</evidence>
<evidence type="ECO:0000256" key="3">
    <source>
        <dbReference type="ARBA" id="ARBA00023125"/>
    </source>
</evidence>
<evidence type="ECO:0000256" key="6">
    <source>
        <dbReference type="SAM" id="MobiDB-lite"/>
    </source>
</evidence>
<dbReference type="InterPro" id="IPR002104">
    <property type="entry name" value="Integrase_catalytic"/>
</dbReference>
<keyword evidence="2" id="KW-0229">DNA integration</keyword>
<accession>A0ABQ3BSB9</accession>
<keyword evidence="10" id="KW-1185">Reference proteome</keyword>
<dbReference type="Proteomes" id="UP000643403">
    <property type="component" value="Unassembled WGS sequence"/>
</dbReference>
<dbReference type="NCBIfam" id="TIGR02249">
    <property type="entry name" value="integrase_gron"/>
    <property type="match status" value="1"/>
</dbReference>
<keyword evidence="3 5" id="KW-0238">DNA-binding</keyword>
<dbReference type="InterPro" id="IPR044068">
    <property type="entry name" value="CB"/>
</dbReference>
<dbReference type="InterPro" id="IPR011946">
    <property type="entry name" value="Integrase_integron-type"/>
</dbReference>
<dbReference type="PANTHER" id="PTHR30349:SF64">
    <property type="entry name" value="PROPHAGE INTEGRASE INTD-RELATED"/>
    <property type="match status" value="1"/>
</dbReference>
<dbReference type="EMBL" id="BMXY01000001">
    <property type="protein sequence ID" value="GGZ52830.1"/>
    <property type="molecule type" value="Genomic_DNA"/>
</dbReference>
<dbReference type="PROSITE" id="PS51900">
    <property type="entry name" value="CB"/>
    <property type="match status" value="1"/>
</dbReference>
<gene>
    <name evidence="9" type="ORF">GCM10008101_02430</name>
</gene>
<dbReference type="InterPro" id="IPR010998">
    <property type="entry name" value="Integrase_recombinase_N"/>
</dbReference>
<dbReference type="SUPFAM" id="SSF56349">
    <property type="entry name" value="DNA breaking-rejoining enzymes"/>
    <property type="match status" value="1"/>
</dbReference>
<protein>
    <submittedName>
        <fullName evidence="9">Integron integrase</fullName>
    </submittedName>
</protein>
<name>A0ABQ3BSB9_9GAMM</name>
<sequence length="391" mass="44125">MDALAGLYRRIGRRLGLRLREDRRPGYAGRDARRHPPFDDVGVSQRRRPTGGHARRDEPSLPADPTTPASAMGPRLLDQVRERVRLRHYSVRTERAYVGWVRRFVIANGRRHPRELGGAEVERFLTDLAARDDVAAGTQNQALAALLFLYRDVLGLKLPWMQDVVRAKRPRRLPVVLSRGEVERLLGAMEGPSRLMAALLYGTGMRLMECVRLRIKDVDFERGEILVREGKGDKDRRVPLPQALREELRRAIERASMLHRHDLADGFGEARLPHALAKKYPNAAREAGWQFVFPSAQRSVDPRTGRTHRHHVDDSSLQRAVKRARGVAGIAKPATCHTLRHSFATHLLEAGQDIRTVQELLGHKDLGTTQIYTHVLGRGAGAVLSPLDRPY</sequence>
<evidence type="ECO:0000259" key="7">
    <source>
        <dbReference type="PROSITE" id="PS51898"/>
    </source>
</evidence>
<organism evidence="9 10">
    <name type="scientific">Cognatilysobacter xinjiangensis</name>
    <dbReference type="NCBI Taxonomy" id="546892"/>
    <lineage>
        <taxon>Bacteria</taxon>
        <taxon>Pseudomonadati</taxon>
        <taxon>Pseudomonadota</taxon>
        <taxon>Gammaproteobacteria</taxon>
        <taxon>Lysobacterales</taxon>
        <taxon>Lysobacteraceae</taxon>
        <taxon>Cognatilysobacter</taxon>
    </lineage>
</organism>
<evidence type="ECO:0000313" key="10">
    <source>
        <dbReference type="Proteomes" id="UP000643403"/>
    </source>
</evidence>
<evidence type="ECO:0000256" key="1">
    <source>
        <dbReference type="ARBA" id="ARBA00008857"/>
    </source>
</evidence>
<evidence type="ECO:0000259" key="8">
    <source>
        <dbReference type="PROSITE" id="PS51900"/>
    </source>
</evidence>
<dbReference type="CDD" id="cd01193">
    <property type="entry name" value="INT_IntI_C"/>
    <property type="match status" value="1"/>
</dbReference>
<proteinExistence type="inferred from homology"/>
<dbReference type="InterPro" id="IPR004107">
    <property type="entry name" value="Integrase_SAM-like_N"/>
</dbReference>
<dbReference type="PANTHER" id="PTHR30349">
    <property type="entry name" value="PHAGE INTEGRASE-RELATED"/>
    <property type="match status" value="1"/>
</dbReference>
<dbReference type="InterPro" id="IPR013762">
    <property type="entry name" value="Integrase-like_cat_sf"/>
</dbReference>
<evidence type="ECO:0000256" key="5">
    <source>
        <dbReference type="PROSITE-ProRule" id="PRU01248"/>
    </source>
</evidence>
<dbReference type="Pfam" id="PF00589">
    <property type="entry name" value="Phage_integrase"/>
    <property type="match status" value="1"/>
</dbReference>
<comment type="similarity">
    <text evidence="1">Belongs to the 'phage' integrase family.</text>
</comment>
<comment type="caution">
    <text evidence="9">The sequence shown here is derived from an EMBL/GenBank/DDBJ whole genome shotgun (WGS) entry which is preliminary data.</text>
</comment>
<dbReference type="InterPro" id="IPR050090">
    <property type="entry name" value="Tyrosine_recombinase_XerCD"/>
</dbReference>
<dbReference type="Gene3D" id="1.10.150.130">
    <property type="match status" value="1"/>
</dbReference>
<feature type="domain" description="Core-binding (CB)" evidence="8">
    <location>
        <begin position="71"/>
        <end position="154"/>
    </location>
</feature>
<feature type="region of interest" description="Disordered" evidence="6">
    <location>
        <begin position="22"/>
        <end position="75"/>
    </location>
</feature>
<keyword evidence="4" id="KW-0233">DNA recombination</keyword>
<dbReference type="Gene3D" id="1.10.443.10">
    <property type="entry name" value="Intergrase catalytic core"/>
    <property type="match status" value="1"/>
</dbReference>
<evidence type="ECO:0000256" key="2">
    <source>
        <dbReference type="ARBA" id="ARBA00022908"/>
    </source>
</evidence>
<dbReference type="PROSITE" id="PS51898">
    <property type="entry name" value="TYR_RECOMBINASE"/>
    <property type="match status" value="1"/>
</dbReference>
<dbReference type="Pfam" id="PF13495">
    <property type="entry name" value="Phage_int_SAM_4"/>
    <property type="match status" value="1"/>
</dbReference>
<dbReference type="InterPro" id="IPR011010">
    <property type="entry name" value="DNA_brk_join_enz"/>
</dbReference>